<feature type="region of interest" description="Disordered" evidence="1">
    <location>
        <begin position="33"/>
        <end position="94"/>
    </location>
</feature>
<name>A0ABT1DLK9_9ACTN</name>
<evidence type="ECO:0000313" key="4">
    <source>
        <dbReference type="EMBL" id="MCO8271728.1"/>
    </source>
</evidence>
<dbReference type="Gene3D" id="3.40.50.300">
    <property type="entry name" value="P-loop containing nucleotide triphosphate hydrolases"/>
    <property type="match status" value="1"/>
</dbReference>
<comment type="caution">
    <text evidence="4">The sequence shown here is derived from an EMBL/GenBank/DDBJ whole genome shotgun (WGS) entry which is preliminary data.</text>
</comment>
<dbReference type="Pfam" id="PF25000">
    <property type="entry name" value="DUF7779"/>
    <property type="match status" value="1"/>
</dbReference>
<reference evidence="4 5" key="1">
    <citation type="submission" date="2022-06" db="EMBL/GenBank/DDBJ databases">
        <title>New Species of the Genus Actinoplanes, ActinopZanes ferrugineus.</title>
        <authorList>
            <person name="Ding P."/>
        </authorList>
    </citation>
    <scope>NUCLEOTIDE SEQUENCE [LARGE SCALE GENOMIC DNA]</scope>
    <source>
        <strain evidence="4 5">TRM88003</strain>
    </source>
</reference>
<evidence type="ECO:0000259" key="2">
    <source>
        <dbReference type="Pfam" id="PF00931"/>
    </source>
</evidence>
<dbReference type="Pfam" id="PF13424">
    <property type="entry name" value="TPR_12"/>
    <property type="match status" value="2"/>
</dbReference>
<feature type="region of interest" description="Disordered" evidence="1">
    <location>
        <begin position="527"/>
        <end position="563"/>
    </location>
</feature>
<evidence type="ECO:0000259" key="3">
    <source>
        <dbReference type="Pfam" id="PF25000"/>
    </source>
</evidence>
<protein>
    <submittedName>
        <fullName evidence="4">FxSxx-COOH system tetratricopeptide repeat protein</fullName>
    </submittedName>
</protein>
<dbReference type="InterPro" id="IPR027417">
    <property type="entry name" value="P-loop_NTPase"/>
</dbReference>
<dbReference type="Pfam" id="PF13374">
    <property type="entry name" value="TPR_10"/>
    <property type="match status" value="5"/>
</dbReference>
<feature type="region of interest" description="Disordered" evidence="1">
    <location>
        <begin position="1"/>
        <end position="21"/>
    </location>
</feature>
<dbReference type="Gene3D" id="1.25.40.10">
    <property type="entry name" value="Tetratricopeptide repeat domain"/>
    <property type="match status" value="2"/>
</dbReference>
<accession>A0ABT1DLK9</accession>
<dbReference type="InterPro" id="IPR002182">
    <property type="entry name" value="NB-ARC"/>
</dbReference>
<dbReference type="InterPro" id="IPR056681">
    <property type="entry name" value="DUF7779"/>
</dbReference>
<dbReference type="RefSeq" id="WP_253237849.1">
    <property type="nucleotide sequence ID" value="NZ_JAMYJR010000013.1"/>
</dbReference>
<dbReference type="NCBIfam" id="NF041121">
    <property type="entry name" value="SAV_2336_NTERM"/>
    <property type="match status" value="1"/>
</dbReference>
<feature type="domain" description="NB-ARC" evidence="2">
    <location>
        <begin position="625"/>
        <end position="777"/>
    </location>
</feature>
<dbReference type="PANTHER" id="PTHR46082:SF6">
    <property type="entry name" value="AAA+ ATPASE DOMAIN-CONTAINING PROTEIN-RELATED"/>
    <property type="match status" value="1"/>
</dbReference>
<feature type="domain" description="DUF7779" evidence="3">
    <location>
        <begin position="858"/>
        <end position="942"/>
    </location>
</feature>
<dbReference type="InterPro" id="IPR053137">
    <property type="entry name" value="NLR-like"/>
</dbReference>
<dbReference type="SUPFAM" id="SSF48452">
    <property type="entry name" value="TPR-like"/>
    <property type="match status" value="2"/>
</dbReference>
<dbReference type="InterPro" id="IPR011990">
    <property type="entry name" value="TPR-like_helical_dom_sf"/>
</dbReference>
<feature type="compositionally biased region" description="Pro residues" evidence="1">
    <location>
        <begin position="70"/>
        <end position="79"/>
    </location>
</feature>
<feature type="compositionally biased region" description="Basic and acidic residues" evidence="1">
    <location>
        <begin position="41"/>
        <end position="51"/>
    </location>
</feature>
<organism evidence="4 5">
    <name type="scientific">Paractinoplanes aksuensis</name>
    <dbReference type="NCBI Taxonomy" id="2939490"/>
    <lineage>
        <taxon>Bacteria</taxon>
        <taxon>Bacillati</taxon>
        <taxon>Actinomycetota</taxon>
        <taxon>Actinomycetes</taxon>
        <taxon>Micromonosporales</taxon>
        <taxon>Micromonosporaceae</taxon>
        <taxon>Paractinoplanes</taxon>
    </lineage>
</organism>
<sequence length="1430" mass="158153">MSGAGRERAALHAEQSRPDAYQVVDAIWLTAMINGESGPPDETRWPDKRPASGDAGPASGRPAGAAATAPPLPPAPSPHDPGAGSAEGLSRHPAEIPGSAESVLRGALPAGRRIARALNPLKRRVRSHTETELDEDVTAEWAADTGVWLPRYRSAQERWLGLTLIIDAGPSMTVWRPTLTALRFTFERHSAFRAVRTFLLSADDSGAPRLHTPSGGAHSPAELLDPSGRQIYLVITDGLGAVWRHPALEALVRRWSSGGPLAVVNPFPQRHWRAGNLVPRLCRLRSPRPAAPTAELLVRYPGELTNLFDPPVPPGSLAVPLLELSPRWLRWWTRLLTGTPAWVDATVHVVDPGTPPDPPDPGDEPEPEAAVLGFRRTSPGAFRLATLLAAAPLELPLLHRLQRVLLPGSETHHLAEMLNSPLVRPAGDGATFEFADGVRPALLACANRDDSARVLRTLAVHRPGPDRTGTRLAQVIEAPDKAPAPSVTDDTVALYRIELVVLDALSGPYAARARRLREAINAYDRRTGTPAEDLTTEDRAFPSTDVAEGGDPVPATPEPERPRALADEPPFPMHDDFGLMSSLLPDERPLSLQEIVEGQSPDQAPEVWGNVPPRNPVFTGRRALLEQLETRLRTQNVAAVLPQALHGEGGVGKSQIAIEYAYRHRNEYDVIWWVPSERPAQILASLIELGNRLDLDVGNEVISAVPKIRDALRAGSPYGNWLLVFDNAETPETVRGYFPEEGTGKVLITSRNQEWNEIAESLEVDVFTRPESVRLLQRRNPNLPEDDADRLASALGDLPLAIEHASAWLHTTGMAVGAYLQLIREKQDQMAELDLAPGYEIPVAAAANVALDRLTVENPAALQLLQVCSFFAPEPISRDLFEGVRGAMGAPELDETLKNPSRLNRAIRDIQKYVLARIDHRSNSLQLHRLVQKVLQDSIPADRRALMEHGAHILLTGVKPGDPADAENWLQYQALASHLIASRAWACEDDWARDVMINLVAFYYYWGDYRSGRDLADQIVEDWRTRLGPDHRQTLRTSKWLGYYWWVLGDFEDAAAIHRESLEIYERTVGREDEGTIDAMVMFAMTLRVSGQFTEARDLDFEAFRAGRRYLGDDDPYTLGAAHNLGVSLRLTGEFRVARQLDADTYRRRIAVLGHDHPETLRTLNNLTIDERECGEYVRSRRMVEENYNRYARKFGVGHQETIRIARNLAVARRRAGDHEGAFKLAEDTMNRFRDRFGPTQPDTIAAALNFAVDLRESDDLPRARELAEQTAADYRETLGAEHPYTLYARTNLAIVLRLLGRAQEAEVHDRAAWEALRLKLGDRHILTLTCGINLASDLAAQDRHQEAYDLDAEILALCQDLIGRMHPSTLACSLNLAFDLTALGRDQEGTALFDRTIGDYIQVLGAEHPAIVAAHAGERANCDVDPMQF</sequence>
<evidence type="ECO:0000313" key="5">
    <source>
        <dbReference type="Proteomes" id="UP001523369"/>
    </source>
</evidence>
<dbReference type="Proteomes" id="UP001523369">
    <property type="component" value="Unassembled WGS sequence"/>
</dbReference>
<dbReference type="Pfam" id="PF00931">
    <property type="entry name" value="NB-ARC"/>
    <property type="match status" value="1"/>
</dbReference>
<evidence type="ECO:0000256" key="1">
    <source>
        <dbReference type="SAM" id="MobiDB-lite"/>
    </source>
</evidence>
<dbReference type="SUPFAM" id="SSF52540">
    <property type="entry name" value="P-loop containing nucleoside triphosphate hydrolases"/>
    <property type="match status" value="1"/>
</dbReference>
<dbReference type="EMBL" id="JAMYJR010000013">
    <property type="protein sequence ID" value="MCO8271728.1"/>
    <property type="molecule type" value="Genomic_DNA"/>
</dbReference>
<proteinExistence type="predicted"/>
<dbReference type="NCBIfam" id="NF040586">
    <property type="entry name" value="FxSxx_TPR"/>
    <property type="match status" value="1"/>
</dbReference>
<gene>
    <name evidence="4" type="primary">fxsT</name>
    <name evidence="4" type="ORF">M1L60_14115</name>
</gene>
<keyword evidence="5" id="KW-1185">Reference proteome</keyword>
<dbReference type="PANTHER" id="PTHR46082">
    <property type="entry name" value="ATP/GTP-BINDING PROTEIN-RELATED"/>
    <property type="match status" value="1"/>
</dbReference>
<dbReference type="InterPro" id="IPR047738">
    <property type="entry name" value="SAV_2336-like_N"/>
</dbReference>
<feature type="compositionally biased region" description="Low complexity" evidence="1">
    <location>
        <begin position="52"/>
        <end position="69"/>
    </location>
</feature>
<feature type="compositionally biased region" description="Basic and acidic residues" evidence="1">
    <location>
        <begin position="1"/>
        <end position="17"/>
    </location>
</feature>